<protein>
    <submittedName>
        <fullName evidence="2">Uncharacterized protein</fullName>
    </submittedName>
</protein>
<evidence type="ECO:0000256" key="1">
    <source>
        <dbReference type="SAM" id="MobiDB-lite"/>
    </source>
</evidence>
<sequence>MMAQTPLGAEEESDRPLRSLEPSRSRRSPTRYSTSSIVSAAESYRFLVLMGRISAQERAPEDGLLTENR</sequence>
<dbReference type="AlphaFoldDB" id="A0A0B1SL20"/>
<dbReference type="Proteomes" id="UP000053660">
    <property type="component" value="Unassembled WGS sequence"/>
</dbReference>
<keyword evidence="3" id="KW-1185">Reference proteome</keyword>
<gene>
    <name evidence="2" type="ORF">OESDEN_14234</name>
</gene>
<feature type="region of interest" description="Disordered" evidence="1">
    <location>
        <begin position="1"/>
        <end position="36"/>
    </location>
</feature>
<feature type="compositionally biased region" description="Basic and acidic residues" evidence="1">
    <location>
        <begin position="14"/>
        <end position="24"/>
    </location>
</feature>
<proteinExistence type="predicted"/>
<organism evidence="2 3">
    <name type="scientific">Oesophagostomum dentatum</name>
    <name type="common">Nodular worm</name>
    <dbReference type="NCBI Taxonomy" id="61180"/>
    <lineage>
        <taxon>Eukaryota</taxon>
        <taxon>Metazoa</taxon>
        <taxon>Ecdysozoa</taxon>
        <taxon>Nematoda</taxon>
        <taxon>Chromadorea</taxon>
        <taxon>Rhabditida</taxon>
        <taxon>Rhabditina</taxon>
        <taxon>Rhabditomorpha</taxon>
        <taxon>Strongyloidea</taxon>
        <taxon>Strongylidae</taxon>
        <taxon>Oesophagostomum</taxon>
    </lineage>
</organism>
<evidence type="ECO:0000313" key="2">
    <source>
        <dbReference type="EMBL" id="KHJ86028.1"/>
    </source>
</evidence>
<reference evidence="2 3" key="1">
    <citation type="submission" date="2014-03" db="EMBL/GenBank/DDBJ databases">
        <title>Draft genome of the hookworm Oesophagostomum dentatum.</title>
        <authorList>
            <person name="Mitreva M."/>
        </authorList>
    </citation>
    <scope>NUCLEOTIDE SEQUENCE [LARGE SCALE GENOMIC DNA]</scope>
    <source>
        <strain evidence="2 3">OD-Hann</strain>
    </source>
</reference>
<dbReference type="EMBL" id="KN561793">
    <property type="protein sequence ID" value="KHJ86028.1"/>
    <property type="molecule type" value="Genomic_DNA"/>
</dbReference>
<name>A0A0B1SL20_OESDE</name>
<evidence type="ECO:0000313" key="3">
    <source>
        <dbReference type="Proteomes" id="UP000053660"/>
    </source>
</evidence>
<accession>A0A0B1SL20</accession>